<proteinExistence type="inferred from homology"/>
<dbReference type="GO" id="GO:0005737">
    <property type="term" value="C:cytoplasm"/>
    <property type="evidence" value="ECO:0007669"/>
    <property type="project" value="TreeGrafter"/>
</dbReference>
<accession>A0A137P755</accession>
<dbReference type="Pfam" id="PF00043">
    <property type="entry name" value="GST_C"/>
    <property type="match status" value="1"/>
</dbReference>
<feature type="domain" description="GST N-terminal" evidence="2">
    <location>
        <begin position="5"/>
        <end position="87"/>
    </location>
</feature>
<dbReference type="STRING" id="796925.A0A137P755"/>
<dbReference type="InterPro" id="IPR036249">
    <property type="entry name" value="Thioredoxin-like_sf"/>
</dbReference>
<evidence type="ECO:0000313" key="5">
    <source>
        <dbReference type="Proteomes" id="UP000070444"/>
    </source>
</evidence>
<dbReference type="Pfam" id="PF02798">
    <property type="entry name" value="GST_N"/>
    <property type="match status" value="1"/>
</dbReference>
<dbReference type="PANTHER" id="PTHR43986">
    <property type="entry name" value="ELONGATION FACTOR 1-GAMMA"/>
    <property type="match status" value="1"/>
</dbReference>
<dbReference type="FunFam" id="3.40.30.10:FF:000142">
    <property type="entry name" value="Elongation factor 1 gamma"/>
    <property type="match status" value="1"/>
</dbReference>
<dbReference type="GO" id="GO:0016740">
    <property type="term" value="F:transferase activity"/>
    <property type="evidence" value="ECO:0007669"/>
    <property type="project" value="UniProtKB-KW"/>
</dbReference>
<dbReference type="InterPro" id="IPR036282">
    <property type="entry name" value="Glutathione-S-Trfase_C_sf"/>
</dbReference>
<protein>
    <submittedName>
        <fullName evidence="4">Glutathione S-transferase</fullName>
    </submittedName>
</protein>
<organism evidence="4 5">
    <name type="scientific">Conidiobolus coronatus (strain ATCC 28846 / CBS 209.66 / NRRL 28638)</name>
    <name type="common">Delacroixia coronata</name>
    <dbReference type="NCBI Taxonomy" id="796925"/>
    <lineage>
        <taxon>Eukaryota</taxon>
        <taxon>Fungi</taxon>
        <taxon>Fungi incertae sedis</taxon>
        <taxon>Zoopagomycota</taxon>
        <taxon>Entomophthoromycotina</taxon>
        <taxon>Entomophthoromycetes</taxon>
        <taxon>Entomophthorales</taxon>
        <taxon>Ancylistaceae</taxon>
        <taxon>Conidiobolus</taxon>
    </lineage>
</organism>
<dbReference type="InterPro" id="IPR050802">
    <property type="entry name" value="EF-GSTs"/>
</dbReference>
<dbReference type="SUPFAM" id="SSF52833">
    <property type="entry name" value="Thioredoxin-like"/>
    <property type="match status" value="1"/>
</dbReference>
<evidence type="ECO:0000259" key="3">
    <source>
        <dbReference type="PROSITE" id="PS50405"/>
    </source>
</evidence>
<dbReference type="SUPFAM" id="SSF47616">
    <property type="entry name" value="GST C-terminal domain-like"/>
    <property type="match status" value="1"/>
</dbReference>
<dbReference type="SFLD" id="SFLDS00019">
    <property type="entry name" value="Glutathione_Transferase_(cytos"/>
    <property type="match status" value="1"/>
</dbReference>
<dbReference type="GO" id="GO:0006414">
    <property type="term" value="P:translational elongation"/>
    <property type="evidence" value="ECO:0007669"/>
    <property type="project" value="TreeGrafter"/>
</dbReference>
<dbReference type="OMA" id="IFNTETQ"/>
<dbReference type="InterPro" id="IPR004045">
    <property type="entry name" value="Glutathione_S-Trfase_N"/>
</dbReference>
<keyword evidence="5" id="KW-1185">Reference proteome</keyword>
<dbReference type="PROSITE" id="PS50404">
    <property type="entry name" value="GST_NTER"/>
    <property type="match status" value="1"/>
</dbReference>
<gene>
    <name evidence="4" type="ORF">CONCODRAFT_57962</name>
</gene>
<dbReference type="Gene3D" id="3.40.30.10">
    <property type="entry name" value="Glutaredoxin"/>
    <property type="match status" value="1"/>
</dbReference>
<dbReference type="OrthoDB" id="249703at2759"/>
<sequence length="212" mass="24344">MTGQSIGKIYGPLRAPKIMKAQIIAEINGFELETTPEFEMGKDNKSEEYLTKFPMGQVPSFEASNGFCLAESGAIALYIAELKKDTTLFGKTPDDRAKVMQFIFNTETQVDKHASTILYQNLGYLKKDEEMAKLAYTYLDRNLEYYNNLLSNSDYLVANQLTLADISFFFGFYYPYVKYIEEERKSKFSNVTKFMDRLSKDEKFAKVLNNAI</sequence>
<evidence type="ECO:0000259" key="2">
    <source>
        <dbReference type="PROSITE" id="PS50404"/>
    </source>
</evidence>
<dbReference type="InterPro" id="IPR004046">
    <property type="entry name" value="GST_C"/>
</dbReference>
<dbReference type="CDD" id="cd03044">
    <property type="entry name" value="GST_N_EF1Bgamma"/>
    <property type="match status" value="1"/>
</dbReference>
<feature type="domain" description="GST C-terminal" evidence="3">
    <location>
        <begin position="92"/>
        <end position="212"/>
    </location>
</feature>
<dbReference type="InterPro" id="IPR010987">
    <property type="entry name" value="Glutathione-S-Trfase_C-like"/>
</dbReference>
<dbReference type="Proteomes" id="UP000070444">
    <property type="component" value="Unassembled WGS sequence"/>
</dbReference>
<evidence type="ECO:0000313" key="4">
    <source>
        <dbReference type="EMBL" id="KXN70840.1"/>
    </source>
</evidence>
<dbReference type="GO" id="GO:0005634">
    <property type="term" value="C:nucleus"/>
    <property type="evidence" value="ECO:0007669"/>
    <property type="project" value="TreeGrafter"/>
</dbReference>
<reference evidence="4 5" key="1">
    <citation type="journal article" date="2015" name="Genome Biol. Evol.">
        <title>Phylogenomic analyses indicate that early fungi evolved digesting cell walls of algal ancestors of land plants.</title>
        <authorList>
            <person name="Chang Y."/>
            <person name="Wang S."/>
            <person name="Sekimoto S."/>
            <person name="Aerts A.L."/>
            <person name="Choi C."/>
            <person name="Clum A."/>
            <person name="LaButti K.M."/>
            <person name="Lindquist E.A."/>
            <person name="Yee Ngan C."/>
            <person name="Ohm R.A."/>
            <person name="Salamov A.A."/>
            <person name="Grigoriev I.V."/>
            <person name="Spatafora J.W."/>
            <person name="Berbee M.L."/>
        </authorList>
    </citation>
    <scope>NUCLEOTIDE SEQUENCE [LARGE SCALE GENOMIC DNA]</scope>
    <source>
        <strain evidence="4 5">NRRL 28638</strain>
    </source>
</reference>
<dbReference type="EMBL" id="KQ964491">
    <property type="protein sequence ID" value="KXN70840.1"/>
    <property type="molecule type" value="Genomic_DNA"/>
</dbReference>
<dbReference type="PANTHER" id="PTHR43986:SF10">
    <property type="entry name" value="ELONGATION FACTOR EEF-1B GAMMA SUBUNIT, PUTATIVE (AFU_ORTHOLOGUE AFUA_1G17120)-RELATED"/>
    <property type="match status" value="1"/>
</dbReference>
<keyword evidence="4" id="KW-0808">Transferase</keyword>
<evidence type="ECO:0000256" key="1">
    <source>
        <dbReference type="RuleBase" id="RU003494"/>
    </source>
</evidence>
<comment type="similarity">
    <text evidence="1">Belongs to the GST superfamily.</text>
</comment>
<dbReference type="PROSITE" id="PS50405">
    <property type="entry name" value="GST_CTER"/>
    <property type="match status" value="1"/>
</dbReference>
<dbReference type="SFLD" id="SFLDG00358">
    <property type="entry name" value="Main_(cytGST)"/>
    <property type="match status" value="1"/>
</dbReference>
<dbReference type="Gene3D" id="1.20.1050.10">
    <property type="match status" value="1"/>
</dbReference>
<dbReference type="AlphaFoldDB" id="A0A137P755"/>
<dbReference type="InterPro" id="IPR040079">
    <property type="entry name" value="Glutathione_S-Trfase"/>
</dbReference>
<name>A0A137P755_CONC2</name>